<feature type="region of interest" description="Disordered" evidence="1">
    <location>
        <begin position="443"/>
        <end position="515"/>
    </location>
</feature>
<feature type="compositionally biased region" description="Low complexity" evidence="1">
    <location>
        <begin position="688"/>
        <end position="702"/>
    </location>
</feature>
<comment type="caution">
    <text evidence="3">The sequence shown here is derived from an EMBL/GenBank/DDBJ whole genome shotgun (WGS) entry which is preliminary data.</text>
</comment>
<feature type="region of interest" description="Disordered" evidence="1">
    <location>
        <begin position="824"/>
        <end position="848"/>
    </location>
</feature>
<evidence type="ECO:0000256" key="1">
    <source>
        <dbReference type="SAM" id="MobiDB-lite"/>
    </source>
</evidence>
<feature type="domain" description="DUF5801" evidence="2">
    <location>
        <begin position="897"/>
        <end position="1041"/>
    </location>
</feature>
<evidence type="ECO:0000259" key="2">
    <source>
        <dbReference type="Pfam" id="PF19116"/>
    </source>
</evidence>
<feature type="domain" description="DUF5801" evidence="2">
    <location>
        <begin position="495"/>
        <end position="633"/>
    </location>
</feature>
<dbReference type="EMBL" id="JAOWKY010000001">
    <property type="protein sequence ID" value="MCV2868664.1"/>
    <property type="molecule type" value="Genomic_DNA"/>
</dbReference>
<feature type="compositionally biased region" description="Acidic residues" evidence="1">
    <location>
        <begin position="829"/>
        <end position="839"/>
    </location>
</feature>
<reference evidence="3 4" key="1">
    <citation type="submission" date="2022-10" db="EMBL/GenBank/DDBJ databases">
        <title>Defluviimonas sp. nov., isolated from ocean surface water.</title>
        <authorList>
            <person name="He W."/>
            <person name="Wang L."/>
            <person name="Zhang D.-F."/>
        </authorList>
    </citation>
    <scope>NUCLEOTIDE SEQUENCE [LARGE SCALE GENOMIC DNA]</scope>
    <source>
        <strain evidence="3 4">WL0002</strain>
    </source>
</reference>
<evidence type="ECO:0000313" key="3">
    <source>
        <dbReference type="EMBL" id="MCV2868664.1"/>
    </source>
</evidence>
<feature type="region of interest" description="Disordered" evidence="1">
    <location>
        <begin position="672"/>
        <end position="702"/>
    </location>
</feature>
<feature type="region of interest" description="Disordered" evidence="1">
    <location>
        <begin position="220"/>
        <end position="243"/>
    </location>
</feature>
<name>A0ABT2ZBY7_9RHOB</name>
<proteinExistence type="predicted"/>
<evidence type="ECO:0000313" key="4">
    <source>
        <dbReference type="Proteomes" id="UP001652542"/>
    </source>
</evidence>
<feature type="compositionally biased region" description="Polar residues" evidence="1">
    <location>
        <begin position="227"/>
        <end position="243"/>
    </location>
</feature>
<organism evidence="3 4">
    <name type="scientific">Albidovulum marisflavi</name>
    <dbReference type="NCBI Taxonomy" id="2984159"/>
    <lineage>
        <taxon>Bacteria</taxon>
        <taxon>Pseudomonadati</taxon>
        <taxon>Pseudomonadota</taxon>
        <taxon>Alphaproteobacteria</taxon>
        <taxon>Rhodobacterales</taxon>
        <taxon>Paracoccaceae</taxon>
        <taxon>Albidovulum</taxon>
    </lineage>
</organism>
<feature type="region of interest" description="Disordered" evidence="1">
    <location>
        <begin position="872"/>
        <end position="908"/>
    </location>
</feature>
<dbReference type="Proteomes" id="UP001652542">
    <property type="component" value="Unassembled WGS sequence"/>
</dbReference>
<protein>
    <recommendedName>
        <fullName evidence="2">DUF5801 domain-containing protein</fullName>
    </recommendedName>
</protein>
<dbReference type="RefSeq" id="WP_263734260.1">
    <property type="nucleotide sequence ID" value="NZ_JAOWKY010000001.1"/>
</dbReference>
<accession>A0ABT2ZBY7</accession>
<keyword evidence="4" id="KW-1185">Reference proteome</keyword>
<sequence>MSDHLISVSSEEVHIDETMGLQDGSDLSPPPGEDNDDNDVAVGSIPATLAARLNAITGTYANSSTANLIEAAVSDNEVITVNVGQSYDNLALTDSGGALLNDVDSGLTTTDGHAIHLFTDTTNDNIAYGVDDVTGLLVFVVYLEETASGANVWLALYDSLTQPTNPNSFDEAVDLTNKIYVSAFDEVDFSFDNAPPGDNLFMAFSNNGGAQTIVVTGRDPANESEGENISSGDTANTSGQTSVSLGTNGQQFKAGEGMFVTFVTGMNPDYVAGPAPGPDGAPLSQTEADVEANIDFTGFLAATSAEFLISQVNPGNSSTSVMIQITAFLSDEADPLDEAGVNFVDELHDDTPIVITDVTINGAAATWSYVDAGNHALGVIVEGVVDGDMVQYTTAGDHTRVLIENAQPTSGKGSNISFDLGGFNLTQVASDTEEVGSKMFFEDDGPQADVAADGTEPGAAYLFDGNQASGNFEGDNGTGLPTGDDPRDGSPTSVDVDFSGAFSATTSTGEDDEGASTSTAFSLVLSAATGSTVQFGGADLQSGGTDVVWEEVTAGVAYRGVLDGTSTEVFSLSVNTTTGVVTFSQSMVFDHGTNDSGPFSTDILLLDDNQIAVRQTTTVTDGDLDEASDYADVDLGGNFGVGDDGPTADVTLSGSEPAVKYVFDGDLSGGNFQGNNGTGVPTDDEASDGSPSPNSVSSDFSTAFGGTATTGADGNGSITPSYSLILDVATGTQVQFNDGSSDIGLTSGGINVVWDDDGGSGDYIGILASGPDAGDEVFRISVDGSGNVTFTETLVFDHGTNDSGPFSTDLLTLSDNQISVQKSVTATDSEGDTASDNESVDLGGNFGVGDDGPTADVTVVAFDPATKYTFDGDLTGGNYQGNNGSGLPTGDQAADGSPSPNAVTTSFSGAFGGSGTTGADGNGSVTPSYALVLGAGLLGTQVEFNDGSSDIGLTSNGVNVVWDDDGGSGDFIGLAGAVEVFRISVDGSGNVTFTQSETFDHNEADTGQPYTTDLLTLSDGQLSVQKSVTATDSEGDTATDSDSFDLGGYFGVGDDGPAITVNDITGIDFDDTFPVDGVWAHSAGADGFTSLSINFDSYSIGGGSAVDVDSSLGTLTAPNSGTDFVYNGSLMADFTDDGVANLQTVNFSLTFEDDGTYEFDLTKPPGTVTTFDTTQGTLDAGGPDPVRSLFFGGDLGAGNDDIVFFAVVPTATIANGDAAINSILDLVELGAPDRDEAELEGLNVPALINAGTTLNVSSSGIGFASNNVNGADEGEGTGAFAGTTITSGDQSFVVNPEILVDKVTVHVSNTVGGYDMDDEDLYITVYYADGSTSGPMLVDGLNYNDVKNPADDTFYVEAPGDNKIDAIQLTVGVGSMKIPVIEFEVENEFDPQSLDLNFTATLVDDDNGDNDSSSDAFSIQIDEAVA</sequence>
<dbReference type="Pfam" id="PF19116">
    <property type="entry name" value="DUF5801"/>
    <property type="match status" value="3"/>
</dbReference>
<feature type="domain" description="DUF5801" evidence="2">
    <location>
        <begin position="688"/>
        <end position="837"/>
    </location>
</feature>
<gene>
    <name evidence="3" type="ORF">OEW28_08490</name>
</gene>
<dbReference type="InterPro" id="IPR043824">
    <property type="entry name" value="DUF5801"/>
</dbReference>